<evidence type="ECO:0000313" key="4">
    <source>
        <dbReference type="Proteomes" id="UP001156940"/>
    </source>
</evidence>
<sequence length="486" mass="49620">MKLAGFWRTGLVVVVVFAVVWLCAILYWRTTGAAPSGGQMLIWLAVVPLGLLAGFWAVGRVRAARRREPAAAPSAAPAEALESDADLAHPPLDCLAGAVRLPCGSSPDAVLAALEDAPRPGLHPSLRDRDGLPLFAAMVAELETGAAADALPQSLRPDPEQLRALALLESVALELFDALATLLPPLPVAEERVVAGLRRRESGDVVEVARVLALLPAAWPAALRQASDGWLRQLARDAGLDTRRIVLEAIPVQGPADVWRLLDRIGTAGAGGLPWQLLLACDSTVGERSVAALAAAGRLMGGRRAEGVFPGEGAAGILLRQPGSDASDASDVAGPAVAMHRVRLCAVEPDASARAAARASTALLERALRAASLEPDAVALLLSDADQRPGPAVEAGAAAAAACPELDVSRQAPALGTSCGLLGHVAPLALLALAAAQVRAGGRPAMALAVAAGRERAAVAFAPARDSAADDISSPEVSGQAPDLAA</sequence>
<name>A0ABT6JA92_9GAMM</name>
<keyword evidence="4" id="KW-1185">Reference proteome</keyword>
<keyword evidence="2" id="KW-0812">Transmembrane</keyword>
<evidence type="ECO:0000256" key="1">
    <source>
        <dbReference type="SAM" id="MobiDB-lite"/>
    </source>
</evidence>
<keyword evidence="2" id="KW-0472">Membrane</keyword>
<dbReference type="EMBL" id="JARXRM010000035">
    <property type="protein sequence ID" value="MDH5823742.1"/>
    <property type="molecule type" value="Genomic_DNA"/>
</dbReference>
<reference evidence="3 4" key="1">
    <citation type="submission" date="2023-04" db="EMBL/GenBank/DDBJ databases">
        <title>Luteimonas endophyticus RD2P54.</title>
        <authorList>
            <person name="Sun J.-Q."/>
        </authorList>
    </citation>
    <scope>NUCLEOTIDE SEQUENCE [LARGE SCALE GENOMIC DNA]</scope>
    <source>
        <strain evidence="3 4">RD2P54</strain>
    </source>
</reference>
<protein>
    <recommendedName>
        <fullName evidence="5">3-oxoacyl-ACP synthase</fullName>
    </recommendedName>
</protein>
<evidence type="ECO:0000256" key="2">
    <source>
        <dbReference type="SAM" id="Phobius"/>
    </source>
</evidence>
<accession>A0ABT6JA92</accession>
<comment type="caution">
    <text evidence="3">The sequence shown here is derived from an EMBL/GenBank/DDBJ whole genome shotgun (WGS) entry which is preliminary data.</text>
</comment>
<proteinExistence type="predicted"/>
<evidence type="ECO:0000313" key="3">
    <source>
        <dbReference type="EMBL" id="MDH5823742.1"/>
    </source>
</evidence>
<feature type="transmembrane region" description="Helical" evidence="2">
    <location>
        <begin position="40"/>
        <end position="58"/>
    </location>
</feature>
<feature type="region of interest" description="Disordered" evidence="1">
    <location>
        <begin position="465"/>
        <end position="486"/>
    </location>
</feature>
<gene>
    <name evidence="3" type="ORF">QFW77_12165</name>
</gene>
<organism evidence="3 4">
    <name type="scientific">Luteimonas endophytica</name>
    <dbReference type="NCBI Taxonomy" id="3042023"/>
    <lineage>
        <taxon>Bacteria</taxon>
        <taxon>Pseudomonadati</taxon>
        <taxon>Pseudomonadota</taxon>
        <taxon>Gammaproteobacteria</taxon>
        <taxon>Lysobacterales</taxon>
        <taxon>Lysobacteraceae</taxon>
        <taxon>Luteimonas</taxon>
    </lineage>
</organism>
<dbReference type="RefSeq" id="WP_280574993.1">
    <property type="nucleotide sequence ID" value="NZ_JARXRM010000035.1"/>
</dbReference>
<feature type="transmembrane region" description="Helical" evidence="2">
    <location>
        <begin position="7"/>
        <end position="28"/>
    </location>
</feature>
<evidence type="ECO:0008006" key="5">
    <source>
        <dbReference type="Google" id="ProtNLM"/>
    </source>
</evidence>
<dbReference type="Proteomes" id="UP001156940">
    <property type="component" value="Unassembled WGS sequence"/>
</dbReference>
<keyword evidence="2" id="KW-1133">Transmembrane helix</keyword>